<proteinExistence type="predicted"/>
<dbReference type="InterPro" id="IPR047057">
    <property type="entry name" value="MerR_fam"/>
</dbReference>
<feature type="domain" description="HTH merR-type" evidence="5">
    <location>
        <begin position="12"/>
        <end position="80"/>
    </location>
</feature>
<evidence type="ECO:0000256" key="2">
    <source>
        <dbReference type="ARBA" id="ARBA00023015"/>
    </source>
</evidence>
<dbReference type="SMART" id="SM00422">
    <property type="entry name" value="HTH_MERR"/>
    <property type="match status" value="1"/>
</dbReference>
<evidence type="ECO:0000313" key="6">
    <source>
        <dbReference type="EMBL" id="SCC07102.1"/>
    </source>
</evidence>
<sequence length="138" mass="15898">MSGSEIRRTMALFPISIVMQLTDLTARQIRYYEEHGLITPARTEGNRRLFSLNDIDKLLEVKDLLDQGVNMAGIKKIFSVNAVDEKKVVSETSKQEEGKARQDLSDEQLRKLLRNELMHSGKFNRASLRQGDMSRFFH</sequence>
<dbReference type="PROSITE" id="PS50937">
    <property type="entry name" value="HTH_MERR_2"/>
    <property type="match status" value="1"/>
</dbReference>
<dbReference type="Proteomes" id="UP000181997">
    <property type="component" value="Unassembled WGS sequence"/>
</dbReference>
<evidence type="ECO:0000256" key="1">
    <source>
        <dbReference type="ARBA" id="ARBA00022491"/>
    </source>
</evidence>
<evidence type="ECO:0000256" key="3">
    <source>
        <dbReference type="ARBA" id="ARBA00023125"/>
    </source>
</evidence>
<keyword evidence="2" id="KW-0805">Transcription regulation</keyword>
<dbReference type="Gene3D" id="1.10.1660.10">
    <property type="match status" value="1"/>
</dbReference>
<dbReference type="AlphaFoldDB" id="A0A0V8HJF0"/>
<keyword evidence="1" id="KW-0678">Repressor</keyword>
<protein>
    <submittedName>
        <fullName evidence="6">MerR family transcriptional regulator, glutamine synthetase repressor</fullName>
    </submittedName>
</protein>
<keyword evidence="3" id="KW-0238">DNA-binding</keyword>
<keyword evidence="4" id="KW-0804">Transcription</keyword>
<dbReference type="Pfam" id="PF13411">
    <property type="entry name" value="MerR_1"/>
    <property type="match status" value="1"/>
</dbReference>
<dbReference type="GO" id="GO:0003700">
    <property type="term" value="F:DNA-binding transcription factor activity"/>
    <property type="evidence" value="ECO:0007669"/>
    <property type="project" value="InterPro"/>
</dbReference>
<dbReference type="PANTHER" id="PTHR30204:SF65">
    <property type="entry name" value="HTH-TYPE TRANSCRIPTIONAL REGULATOR TNRA"/>
    <property type="match status" value="1"/>
</dbReference>
<dbReference type="OrthoDB" id="9806513at2"/>
<evidence type="ECO:0000256" key="4">
    <source>
        <dbReference type="ARBA" id="ARBA00023163"/>
    </source>
</evidence>
<accession>A0A0V8HJF0</accession>
<dbReference type="RefSeq" id="WP_032088702.1">
    <property type="nucleotide sequence ID" value="NZ_FMAU01000002.1"/>
</dbReference>
<organism evidence="6 7">
    <name type="scientific">[Bacillus] enclensis</name>
    <dbReference type="NCBI Taxonomy" id="1402860"/>
    <lineage>
        <taxon>Bacteria</taxon>
        <taxon>Bacillati</taxon>
        <taxon>Bacillota</taxon>
        <taxon>Bacilli</taxon>
        <taxon>Bacillales</taxon>
        <taxon>Bacillaceae</taxon>
        <taxon>Rossellomorea</taxon>
    </lineage>
</organism>
<dbReference type="GO" id="GO:0003677">
    <property type="term" value="F:DNA binding"/>
    <property type="evidence" value="ECO:0007669"/>
    <property type="project" value="UniProtKB-KW"/>
</dbReference>
<reference evidence="7" key="1">
    <citation type="submission" date="2016-08" db="EMBL/GenBank/DDBJ databases">
        <authorList>
            <person name="Varghese N."/>
            <person name="Submissions Spin"/>
        </authorList>
    </citation>
    <scope>NUCLEOTIDE SEQUENCE [LARGE SCALE GENOMIC DNA]</scope>
    <source>
        <strain evidence="7">SGD-1123</strain>
    </source>
</reference>
<dbReference type="InterPro" id="IPR000551">
    <property type="entry name" value="MerR-type_HTH_dom"/>
</dbReference>
<dbReference type="PANTHER" id="PTHR30204">
    <property type="entry name" value="REDOX-CYCLING DRUG-SENSING TRANSCRIPTIONAL ACTIVATOR SOXR"/>
    <property type="match status" value="1"/>
</dbReference>
<evidence type="ECO:0000259" key="5">
    <source>
        <dbReference type="PROSITE" id="PS50937"/>
    </source>
</evidence>
<dbReference type="SUPFAM" id="SSF46955">
    <property type="entry name" value="Putative DNA-binding domain"/>
    <property type="match status" value="1"/>
</dbReference>
<evidence type="ECO:0000313" key="7">
    <source>
        <dbReference type="Proteomes" id="UP000181997"/>
    </source>
</evidence>
<dbReference type="CDD" id="cd01105">
    <property type="entry name" value="HTH_GlnR-like"/>
    <property type="match status" value="1"/>
</dbReference>
<gene>
    <name evidence="6" type="ORF">GA0061094_2268</name>
</gene>
<dbReference type="PROSITE" id="PS00552">
    <property type="entry name" value="HTH_MERR_1"/>
    <property type="match status" value="1"/>
</dbReference>
<keyword evidence="7" id="KW-1185">Reference proteome</keyword>
<dbReference type="EMBL" id="FMAU01000002">
    <property type="protein sequence ID" value="SCC07102.1"/>
    <property type="molecule type" value="Genomic_DNA"/>
</dbReference>
<name>A0A0V8HJF0_9BACI</name>
<dbReference type="InterPro" id="IPR009061">
    <property type="entry name" value="DNA-bd_dom_put_sf"/>
</dbReference>